<protein>
    <submittedName>
        <fullName evidence="1">Uncharacterized protein</fullName>
    </submittedName>
</protein>
<dbReference type="AlphaFoldDB" id="A0A511D862"/>
<dbReference type="EMBL" id="BJVI01000121">
    <property type="protein sequence ID" value="GEL20962.1"/>
    <property type="molecule type" value="Genomic_DNA"/>
</dbReference>
<organism evidence="1 2">
    <name type="scientific">Pseudonocardia asaccharolytica DSM 44247 = NBRC 16224</name>
    <dbReference type="NCBI Taxonomy" id="1123024"/>
    <lineage>
        <taxon>Bacteria</taxon>
        <taxon>Bacillati</taxon>
        <taxon>Actinomycetota</taxon>
        <taxon>Actinomycetes</taxon>
        <taxon>Pseudonocardiales</taxon>
        <taxon>Pseudonocardiaceae</taxon>
        <taxon>Pseudonocardia</taxon>
    </lineage>
</organism>
<accession>A0A511D862</accession>
<evidence type="ECO:0000313" key="1">
    <source>
        <dbReference type="EMBL" id="GEL20962.1"/>
    </source>
</evidence>
<keyword evidence="2" id="KW-1185">Reference proteome</keyword>
<dbReference type="Proteomes" id="UP000321328">
    <property type="component" value="Unassembled WGS sequence"/>
</dbReference>
<proteinExistence type="predicted"/>
<gene>
    <name evidence="1" type="ORF">PA7_47990</name>
</gene>
<dbReference type="STRING" id="1123024.GCA_000423625_04982"/>
<comment type="caution">
    <text evidence="1">The sequence shown here is derived from an EMBL/GenBank/DDBJ whole genome shotgun (WGS) entry which is preliminary data.</text>
</comment>
<dbReference type="RefSeq" id="WP_028932041.1">
    <property type="nucleotide sequence ID" value="NZ_AUII01000057.1"/>
</dbReference>
<name>A0A511D862_9PSEU</name>
<sequence length="131" mass="13659">MAARVKGSAAMVTALAAAVADRQGLPDAEAPLSIVLDVVVEVDVALAAQARARARATGLPHNEARPWFARALIHALAEQAVDRIGAGWPAPRESPELTGDLGADVPHELSRSAALCRRGAADSGDRGRRDR</sequence>
<reference evidence="1 2" key="1">
    <citation type="submission" date="2019-07" db="EMBL/GenBank/DDBJ databases">
        <title>Whole genome shotgun sequence of Pseudonocardia asaccharolytica NBRC 16224.</title>
        <authorList>
            <person name="Hosoyama A."/>
            <person name="Uohara A."/>
            <person name="Ohji S."/>
            <person name="Ichikawa N."/>
        </authorList>
    </citation>
    <scope>NUCLEOTIDE SEQUENCE [LARGE SCALE GENOMIC DNA]</scope>
    <source>
        <strain evidence="1 2">NBRC 16224</strain>
    </source>
</reference>
<evidence type="ECO:0000313" key="2">
    <source>
        <dbReference type="Proteomes" id="UP000321328"/>
    </source>
</evidence>